<dbReference type="PRINTS" id="PR00390">
    <property type="entry name" value="PHPHLIPASEC"/>
</dbReference>
<evidence type="ECO:0000259" key="20">
    <source>
        <dbReference type="PROSITE" id="PS50008"/>
    </source>
</evidence>
<protein>
    <recommendedName>
        <fullName evidence="2 16">Phosphoinositide phospholipase C</fullName>
        <ecNumber evidence="2 16">3.1.4.11</ecNumber>
    </recommendedName>
</protein>
<dbReference type="Gene3D" id="2.60.40.150">
    <property type="entry name" value="C2 domain"/>
    <property type="match status" value="1"/>
</dbReference>
<evidence type="ECO:0000256" key="11">
    <source>
        <dbReference type="ARBA" id="ARBA00023224"/>
    </source>
</evidence>
<evidence type="ECO:0000256" key="15">
    <source>
        <dbReference type="PROSITE-ProRule" id="PRU00192"/>
    </source>
</evidence>
<dbReference type="GO" id="GO:0016042">
    <property type="term" value="P:lipid catabolic process"/>
    <property type="evidence" value="ECO:0007669"/>
    <property type="project" value="UniProtKB-KW"/>
</dbReference>
<evidence type="ECO:0000256" key="10">
    <source>
        <dbReference type="ARBA" id="ARBA00023098"/>
    </source>
</evidence>
<dbReference type="PROSITE" id="PS50002">
    <property type="entry name" value="SH3"/>
    <property type="match status" value="1"/>
</dbReference>
<feature type="domain" description="SH2" evidence="17">
    <location>
        <begin position="570"/>
        <end position="660"/>
    </location>
</feature>
<evidence type="ECO:0000259" key="19">
    <source>
        <dbReference type="PROSITE" id="PS50004"/>
    </source>
</evidence>
<dbReference type="GeneTree" id="ENSGT00940000157517"/>
<dbReference type="InterPro" id="IPR036860">
    <property type="entry name" value="SH2_dom_sf"/>
</dbReference>
<dbReference type="InterPro" id="IPR017946">
    <property type="entry name" value="PLC-like_Pdiesterase_TIM-brl"/>
</dbReference>
<keyword evidence="5" id="KW-0677">Repeat</keyword>
<dbReference type="GO" id="GO:0046488">
    <property type="term" value="P:phosphatidylinositol metabolic process"/>
    <property type="evidence" value="ECO:0007669"/>
    <property type="project" value="TreeGrafter"/>
</dbReference>
<dbReference type="InterPro" id="IPR011993">
    <property type="entry name" value="PH-like_dom_sf"/>
</dbReference>
<feature type="domain" description="PI-PLC Y-box" evidence="20">
    <location>
        <begin position="817"/>
        <end position="927"/>
    </location>
</feature>
<dbReference type="Ensembl" id="ENSATET00000039204.2">
    <property type="protein sequence ID" value="ENSATEP00000071677.1"/>
    <property type="gene ID" value="ENSATEG00000005977.3"/>
</dbReference>
<dbReference type="SMART" id="SM00326">
    <property type="entry name" value="SH3"/>
    <property type="match status" value="1"/>
</dbReference>
<evidence type="ECO:0000256" key="7">
    <source>
        <dbReference type="ARBA" id="ARBA00022837"/>
    </source>
</evidence>
<dbReference type="SUPFAM" id="SSF47473">
    <property type="entry name" value="EF-hand"/>
    <property type="match status" value="1"/>
</dbReference>
<evidence type="ECO:0000256" key="5">
    <source>
        <dbReference type="ARBA" id="ARBA00022737"/>
    </source>
</evidence>
<dbReference type="FunFam" id="2.30.30.40:FF:000119">
    <property type="entry name" value="1-phosphatidylinositol 4,5-bisphosphate phosphodiesterase gamma"/>
    <property type="match status" value="1"/>
</dbReference>
<name>A0A7N6FM62_ANATE</name>
<dbReference type="CDD" id="cd08592">
    <property type="entry name" value="PI-PLCc_gamma"/>
    <property type="match status" value="1"/>
</dbReference>
<dbReference type="SMART" id="SM00239">
    <property type="entry name" value="C2"/>
    <property type="match status" value="1"/>
</dbReference>
<evidence type="ECO:0000256" key="1">
    <source>
        <dbReference type="ARBA" id="ARBA00001913"/>
    </source>
</evidence>
<dbReference type="Gene3D" id="2.30.29.30">
    <property type="entry name" value="Pleckstrin-homology domain (PH domain)/Phosphotyrosine-binding domain (PTB)"/>
    <property type="match status" value="1"/>
</dbReference>
<keyword evidence="10 16" id="KW-0443">Lipid metabolism</keyword>
<keyword evidence="7" id="KW-0106">Calcium</keyword>
<dbReference type="Gene3D" id="2.30.30.40">
    <property type="entry name" value="SH3 Domains"/>
    <property type="match status" value="1"/>
</dbReference>
<reference evidence="21" key="3">
    <citation type="submission" date="2025-09" db="UniProtKB">
        <authorList>
            <consortium name="Ensembl"/>
        </authorList>
    </citation>
    <scope>IDENTIFICATION</scope>
</reference>
<dbReference type="CDD" id="cd09932">
    <property type="entry name" value="SH2_C-SH2_PLC_gamma_like"/>
    <property type="match status" value="1"/>
</dbReference>
<keyword evidence="4" id="KW-0597">Phosphoprotein</keyword>
<dbReference type="FunFam" id="2.60.40.150:FF:000094">
    <property type="entry name" value="1-phosphatidylinositol 4,5-bisphosphate phosphodiesterase gamma"/>
    <property type="match status" value="1"/>
</dbReference>
<dbReference type="PANTHER" id="PTHR10336">
    <property type="entry name" value="PHOSPHOINOSITIDE-SPECIFIC PHOSPHOLIPASE C FAMILY PROTEIN"/>
    <property type="match status" value="1"/>
</dbReference>
<dbReference type="InterPro" id="IPR001711">
    <property type="entry name" value="PLipase_C_Pinositol-sp_Y"/>
</dbReference>
<feature type="domain" description="SH2" evidence="17">
    <location>
        <begin position="455"/>
        <end position="559"/>
    </location>
</feature>
<dbReference type="InterPro" id="IPR000909">
    <property type="entry name" value="PLipase_C_PInositol-sp_X_dom"/>
</dbReference>
<dbReference type="SMART" id="SM00148">
    <property type="entry name" value="PLCXc"/>
    <property type="match status" value="1"/>
</dbReference>
<dbReference type="Pfam" id="PF23583">
    <property type="entry name" value="EF_HAND_2_PLCG"/>
    <property type="match status" value="1"/>
</dbReference>
<evidence type="ECO:0000259" key="18">
    <source>
        <dbReference type="PROSITE" id="PS50002"/>
    </source>
</evidence>
<dbReference type="SMART" id="SM00149">
    <property type="entry name" value="PLCYc"/>
    <property type="match status" value="1"/>
</dbReference>
<evidence type="ECO:0000259" key="17">
    <source>
        <dbReference type="PROSITE" id="PS50001"/>
    </source>
</evidence>
<dbReference type="SMART" id="SM00252">
    <property type="entry name" value="SH2"/>
    <property type="match status" value="2"/>
</dbReference>
<keyword evidence="12" id="KW-0449">Lipoprotein</keyword>
<evidence type="ECO:0000256" key="9">
    <source>
        <dbReference type="ARBA" id="ARBA00022999"/>
    </source>
</evidence>
<sequence>MARSGQQGEMTEYKKILIKRDLEMGVVMTLFRQKAERLTVQVIMETRQVAWTRTADRTDGVLDLFEIREIRAGRNSKDFERFKDGKDKHDENTCFTIFYGSQFVLNTLSVGGESCFVSFTSISMKELKALLPLINYKAPNSRVLKDKVQEVGAKKDRLDFEQFHKLYNLIMFEQNEILDEFKKESCAFILGNTDKPDASAVLLHDFQRFLIYQQQESWANDLNQVREVMTTFIDDTMRKTNDPEFTVSEFLSFLFSKENSVWDERFTEIRNLDMNNPLSHYWISSSHNTYLTGDQLQSESSTEAYVRCLRLGCRCVELDCWEGPGEPVIYHGWTRTTKIKFEDVVKAINDHAFVTSEYPVILSIEEHCPIEQQRQMARIFKDVFGNKLLTEPVEQMAEQLPSPTQLKGKIILKVCRVCRWNKHYCVIRDDKLYYAEEGEEQEEDSRKELHCSEPWFHGRMTEGRLMAERLIQDYCAETGAPDGTFLVRQSDTYVTDFTLSFWRSGRVQHCRIRSGSEGGHTYFYLTPNLHFSSVFALIQHYRENPLRCQDFDLRLTDAVPQPNPHLKEGWFYSNLSRGQAEDYLLRIPRDGAFLIRQREGEPDSFAITFRGDGKVKHCRIQKEGNMYLLGTTTEFESLVELVNYFRKKPLYRKIKLRYPVTPELVDRFSTEKDCASLYEVKTYVEPNELEASLPQSTVRALYNYQATRPDELSFAKGALIHNVTKENSGWWKGDHGGKLQLFFPANYVEEVSNSTQADTKGQDIEDNPLGELCKGIGLSPVVCQCHCANRKFSFFSVQRQMKKKEEVEKKAEVAMEMSDLVAYCQPRSKEKDQSYSYKEVRSFVENKTPGKSRTKDFLQYNRKALSRIYPKAQRVESSNYDPYPLWAVGCHMVALNFQTADKYTQLNSALFSLNGSTGYVLQPEFMRHDSYDPHQEKKIVKYNIGVRVIAARHLPKPGRSIASPFVEVELCGHTDEKFKTIVYRDNGLNPVWKAPSEPFVFTVYEPELTFLRFVVNEEDMFSDPNFLAQATFPVKGIRSGYRSVPLKNGYNEDLELASLLVYINVQQAGKAEEELYSSSSQLKKKQAEVSSEPFLYDTHTNLQRAAPRQQNHLTREFSTRTWWGQHLWLHEVCRTKEKKINNSKFYS</sequence>
<feature type="domain" description="C2" evidence="19">
    <location>
        <begin position="921"/>
        <end position="1048"/>
    </location>
</feature>
<comment type="cofactor">
    <cofactor evidence="1">
        <name>Ca(2+)</name>
        <dbReference type="ChEBI" id="CHEBI:29108"/>
    </cofactor>
</comment>
<dbReference type="Pfam" id="PF00388">
    <property type="entry name" value="PI-PLC-X"/>
    <property type="match status" value="1"/>
</dbReference>
<reference evidence="21" key="2">
    <citation type="submission" date="2025-08" db="UniProtKB">
        <authorList>
            <consortium name="Ensembl"/>
        </authorList>
    </citation>
    <scope>IDENTIFICATION</scope>
</reference>
<keyword evidence="22" id="KW-1185">Reference proteome</keyword>
<dbReference type="SUPFAM" id="SSF49562">
    <property type="entry name" value="C2 domain (Calcium/lipid-binding domain, CaLB)"/>
    <property type="match status" value="1"/>
</dbReference>
<dbReference type="PROSITE" id="PS50008">
    <property type="entry name" value="PIPLC_Y_DOMAIN"/>
    <property type="match status" value="1"/>
</dbReference>
<dbReference type="InterPro" id="IPR035023">
    <property type="entry name" value="PLC-gamma_C-SH2"/>
</dbReference>
<comment type="catalytic activity">
    <reaction evidence="13">
        <text>a 1,2-diacyl-sn-glycero-3-phospho-(1D-myo-inositol-4,5-bisphosphate) + H2O = 1D-myo-inositol 1,4,5-trisphosphate + a 1,2-diacyl-sn-glycerol + H(+)</text>
        <dbReference type="Rhea" id="RHEA:33179"/>
        <dbReference type="ChEBI" id="CHEBI:15377"/>
        <dbReference type="ChEBI" id="CHEBI:15378"/>
        <dbReference type="ChEBI" id="CHEBI:17815"/>
        <dbReference type="ChEBI" id="CHEBI:58456"/>
        <dbReference type="ChEBI" id="CHEBI:203600"/>
        <dbReference type="EC" id="3.1.4.11"/>
    </reaction>
    <physiologicalReaction direction="left-to-right" evidence="13">
        <dbReference type="Rhea" id="RHEA:33180"/>
    </physiologicalReaction>
</comment>
<dbReference type="AlphaFoldDB" id="A0A7N6FM62"/>
<dbReference type="FunFam" id="3.30.505.10:FF:000011">
    <property type="entry name" value="1-phosphatidylinositol 4,5-bisphosphate phosphodiesterase gamma"/>
    <property type="match status" value="1"/>
</dbReference>
<dbReference type="InterPro" id="IPR000008">
    <property type="entry name" value="C2_dom"/>
</dbReference>
<dbReference type="PRINTS" id="PR00452">
    <property type="entry name" value="SH3DOMAIN"/>
</dbReference>
<accession>A0A7N6FM62</accession>
<dbReference type="EC" id="3.1.4.11" evidence="2 16"/>
<dbReference type="Pfam" id="PF00018">
    <property type="entry name" value="SH3_1"/>
    <property type="match status" value="1"/>
</dbReference>
<dbReference type="InterPro" id="IPR000980">
    <property type="entry name" value="SH2"/>
</dbReference>
<dbReference type="SUPFAM" id="SSF55550">
    <property type="entry name" value="SH2 domain"/>
    <property type="match status" value="2"/>
</dbReference>
<evidence type="ECO:0000256" key="6">
    <source>
        <dbReference type="ARBA" id="ARBA00022801"/>
    </source>
</evidence>
<dbReference type="CDD" id="cd00275">
    <property type="entry name" value="C2_PLC_like"/>
    <property type="match status" value="1"/>
</dbReference>
<dbReference type="InterPro" id="IPR057061">
    <property type="entry name" value="PLCG_EF-hand_2"/>
</dbReference>
<dbReference type="PRINTS" id="PR00401">
    <property type="entry name" value="SH2DOMAIN"/>
</dbReference>
<feature type="domain" description="SH3" evidence="18">
    <location>
        <begin position="693"/>
        <end position="753"/>
    </location>
</feature>
<dbReference type="InterPro" id="IPR035892">
    <property type="entry name" value="C2_domain_sf"/>
</dbReference>
<dbReference type="InterPro" id="IPR035024">
    <property type="entry name" value="PLC-gamma_N-SH2"/>
</dbReference>
<dbReference type="GO" id="GO:0051209">
    <property type="term" value="P:release of sequestered calcium ion into cytosol"/>
    <property type="evidence" value="ECO:0007669"/>
    <property type="project" value="TreeGrafter"/>
</dbReference>
<keyword evidence="6 16" id="KW-0378">Hydrolase</keyword>
<gene>
    <name evidence="21" type="primary">PLCG2</name>
</gene>
<dbReference type="GO" id="GO:0032587">
    <property type="term" value="C:ruffle membrane"/>
    <property type="evidence" value="ECO:0007669"/>
    <property type="project" value="TreeGrafter"/>
</dbReference>
<evidence type="ECO:0000256" key="3">
    <source>
        <dbReference type="ARBA" id="ARBA00022443"/>
    </source>
</evidence>
<keyword evidence="9 14" id="KW-0727">SH2 domain</keyword>
<evidence type="ECO:0000256" key="13">
    <source>
        <dbReference type="ARBA" id="ARBA00023674"/>
    </source>
</evidence>
<dbReference type="PROSITE" id="PS50007">
    <property type="entry name" value="PIPLC_X_DOMAIN"/>
    <property type="match status" value="1"/>
</dbReference>
<dbReference type="GO" id="GO:0004435">
    <property type="term" value="F:phosphatidylinositol-4,5-bisphosphate phospholipase C activity"/>
    <property type="evidence" value="ECO:0007669"/>
    <property type="project" value="UniProtKB-EC"/>
</dbReference>
<dbReference type="InterPro" id="IPR001452">
    <property type="entry name" value="SH3_domain"/>
</dbReference>
<dbReference type="GO" id="GO:0048015">
    <property type="term" value="P:phosphatidylinositol-mediated signaling"/>
    <property type="evidence" value="ECO:0007669"/>
    <property type="project" value="TreeGrafter"/>
</dbReference>
<dbReference type="FunFam" id="3.20.20.190:FF:000012">
    <property type="entry name" value="1-phosphatidylinositol 4,5-bisphosphate phosphodiesterase gamma"/>
    <property type="match status" value="1"/>
</dbReference>
<dbReference type="SUPFAM" id="SSF50729">
    <property type="entry name" value="PH domain-like"/>
    <property type="match status" value="1"/>
</dbReference>
<evidence type="ECO:0000256" key="12">
    <source>
        <dbReference type="ARBA" id="ARBA00023288"/>
    </source>
</evidence>
<dbReference type="SUPFAM" id="SSF51695">
    <property type="entry name" value="PLC-like phosphodiesterases"/>
    <property type="match status" value="1"/>
</dbReference>
<organism evidence="21 22">
    <name type="scientific">Anabas testudineus</name>
    <name type="common">Climbing perch</name>
    <name type="synonym">Anthias testudineus</name>
    <dbReference type="NCBI Taxonomy" id="64144"/>
    <lineage>
        <taxon>Eukaryota</taxon>
        <taxon>Metazoa</taxon>
        <taxon>Chordata</taxon>
        <taxon>Craniata</taxon>
        <taxon>Vertebrata</taxon>
        <taxon>Euteleostomi</taxon>
        <taxon>Actinopterygii</taxon>
        <taxon>Neopterygii</taxon>
        <taxon>Teleostei</taxon>
        <taxon>Neoteleostei</taxon>
        <taxon>Acanthomorphata</taxon>
        <taxon>Anabantaria</taxon>
        <taxon>Anabantiformes</taxon>
        <taxon>Anabantoidei</taxon>
        <taxon>Anabantidae</taxon>
        <taxon>Anabas</taxon>
    </lineage>
</organism>
<evidence type="ECO:0000256" key="4">
    <source>
        <dbReference type="ARBA" id="ARBA00022553"/>
    </source>
</evidence>
<dbReference type="Gene3D" id="3.20.20.190">
    <property type="entry name" value="Phosphatidylinositol (PI) phosphodiesterase"/>
    <property type="match status" value="2"/>
</dbReference>
<dbReference type="Pfam" id="PF00387">
    <property type="entry name" value="PI-PLC-Y"/>
    <property type="match status" value="1"/>
</dbReference>
<evidence type="ECO:0000256" key="2">
    <source>
        <dbReference type="ARBA" id="ARBA00012368"/>
    </source>
</evidence>
<dbReference type="InterPro" id="IPR011992">
    <property type="entry name" value="EF-hand-dom_pair"/>
</dbReference>
<dbReference type="PANTHER" id="PTHR10336:SF25">
    <property type="entry name" value="1-PHOSPHATIDYLINOSITOL 4,5-BISPHOSPHATE PHOSPHODIESTERASE GAMMA-2"/>
    <property type="match status" value="1"/>
</dbReference>
<keyword evidence="8 16" id="KW-0442">Lipid degradation</keyword>
<keyword evidence="3 15" id="KW-0728">SH3 domain</keyword>
<proteinExistence type="predicted"/>
<evidence type="ECO:0000313" key="22">
    <source>
        <dbReference type="Proteomes" id="UP000265040"/>
    </source>
</evidence>
<evidence type="ECO:0000256" key="16">
    <source>
        <dbReference type="RuleBase" id="RU361133"/>
    </source>
</evidence>
<dbReference type="GO" id="GO:0010634">
    <property type="term" value="P:positive regulation of epithelial cell migration"/>
    <property type="evidence" value="ECO:0007669"/>
    <property type="project" value="TreeGrafter"/>
</dbReference>
<evidence type="ECO:0000313" key="21">
    <source>
        <dbReference type="Ensembl" id="ENSATEP00000071677.1"/>
    </source>
</evidence>
<evidence type="ECO:0000256" key="8">
    <source>
        <dbReference type="ARBA" id="ARBA00022963"/>
    </source>
</evidence>
<dbReference type="PROSITE" id="PS50004">
    <property type="entry name" value="C2"/>
    <property type="match status" value="1"/>
</dbReference>
<dbReference type="InterPro" id="IPR036028">
    <property type="entry name" value="SH3-like_dom_sf"/>
</dbReference>
<dbReference type="PROSITE" id="PS50001">
    <property type="entry name" value="SH2"/>
    <property type="match status" value="2"/>
</dbReference>
<dbReference type="FunFam" id="3.30.505.10:FF:000009">
    <property type="entry name" value="1-phosphatidylinositol 4,5-bisphosphate phosphodiesterase gamma"/>
    <property type="match status" value="1"/>
</dbReference>
<dbReference type="Pfam" id="PF00017">
    <property type="entry name" value="SH2"/>
    <property type="match status" value="2"/>
</dbReference>
<dbReference type="SUPFAM" id="SSF50044">
    <property type="entry name" value="SH3-domain"/>
    <property type="match status" value="1"/>
</dbReference>
<dbReference type="Proteomes" id="UP000265040">
    <property type="component" value="Chromosome 6"/>
</dbReference>
<evidence type="ECO:0000256" key="14">
    <source>
        <dbReference type="PROSITE-ProRule" id="PRU00191"/>
    </source>
</evidence>
<dbReference type="InterPro" id="IPR001192">
    <property type="entry name" value="PI-PLC_fam"/>
</dbReference>
<dbReference type="Gene3D" id="3.30.505.10">
    <property type="entry name" value="SH2 domain"/>
    <property type="match status" value="2"/>
</dbReference>
<reference evidence="21" key="1">
    <citation type="submission" date="2021-04" db="EMBL/GenBank/DDBJ databases">
        <authorList>
            <consortium name="Wellcome Sanger Institute Data Sharing"/>
        </authorList>
    </citation>
    <scope>NUCLEOTIDE SEQUENCE [LARGE SCALE GENOMIC DNA]</scope>
</reference>
<keyword evidence="11" id="KW-0807">Transducer</keyword>
<dbReference type="CDD" id="cd10341">
    <property type="entry name" value="SH2_N-SH2_PLC_gamma_like"/>
    <property type="match status" value="1"/>
</dbReference>
<dbReference type="Pfam" id="PF00168">
    <property type="entry name" value="C2"/>
    <property type="match status" value="1"/>
</dbReference>